<organism evidence="2 3">
    <name type="scientific">Vitis vinifera</name>
    <name type="common">Grape</name>
    <dbReference type="NCBI Taxonomy" id="29760"/>
    <lineage>
        <taxon>Eukaryota</taxon>
        <taxon>Viridiplantae</taxon>
        <taxon>Streptophyta</taxon>
        <taxon>Embryophyta</taxon>
        <taxon>Tracheophyta</taxon>
        <taxon>Spermatophyta</taxon>
        <taxon>Magnoliopsida</taxon>
        <taxon>eudicotyledons</taxon>
        <taxon>Gunneridae</taxon>
        <taxon>Pentapetalae</taxon>
        <taxon>rosids</taxon>
        <taxon>Vitales</taxon>
        <taxon>Vitaceae</taxon>
        <taxon>Viteae</taxon>
        <taxon>Vitis</taxon>
    </lineage>
</organism>
<protein>
    <submittedName>
        <fullName evidence="2">Uncharacterized protein</fullName>
    </submittedName>
</protein>
<evidence type="ECO:0000313" key="3">
    <source>
        <dbReference type="Proteomes" id="UP000288805"/>
    </source>
</evidence>
<sequence length="222" mass="24399">MVMAGRATCIVFSNDDLPPDGPDHTRPLYISIGCLGRRVPSVVLDNGSALNVCPLATTITLSYAPTDFGFEDSYILLTCFWVDLGFYRTGAIPSSLHQKVKFIHDGRVIIVQSVGDMFISSEPVLQISHSDDDLFLTGFTFDKVQTLEMEDFCRDFVHEPSEFRTIPNHDVHSDSGTSTSALAAPSSPDRMSLITLYFPYEIDEQGTFAKIGGIVDGVVPHD</sequence>
<dbReference type="Proteomes" id="UP000288805">
    <property type="component" value="Unassembled WGS sequence"/>
</dbReference>
<proteinExistence type="predicted"/>
<name>A0A438CG70_VITVI</name>
<reference evidence="2 3" key="1">
    <citation type="journal article" date="2018" name="PLoS Genet.">
        <title>Population sequencing reveals clonal diversity and ancestral inbreeding in the grapevine cultivar Chardonnay.</title>
        <authorList>
            <person name="Roach M.J."/>
            <person name="Johnson D.L."/>
            <person name="Bohlmann J."/>
            <person name="van Vuuren H.J."/>
            <person name="Jones S.J."/>
            <person name="Pretorius I.S."/>
            <person name="Schmidt S.A."/>
            <person name="Borneman A.R."/>
        </authorList>
    </citation>
    <scope>NUCLEOTIDE SEQUENCE [LARGE SCALE GENOMIC DNA]</scope>
    <source>
        <strain evidence="3">cv. Chardonnay</strain>
        <tissue evidence="2">Leaf</tissue>
    </source>
</reference>
<gene>
    <name evidence="2" type="ORF">CK203_106573</name>
</gene>
<dbReference type="AlphaFoldDB" id="A0A438CG70"/>
<feature type="compositionally biased region" description="Low complexity" evidence="1">
    <location>
        <begin position="175"/>
        <end position="186"/>
    </location>
</feature>
<accession>A0A438CG70</accession>
<evidence type="ECO:0000313" key="2">
    <source>
        <dbReference type="EMBL" id="RVW22202.1"/>
    </source>
</evidence>
<comment type="caution">
    <text evidence="2">The sequence shown here is derived from an EMBL/GenBank/DDBJ whole genome shotgun (WGS) entry which is preliminary data.</text>
</comment>
<evidence type="ECO:0000256" key="1">
    <source>
        <dbReference type="SAM" id="MobiDB-lite"/>
    </source>
</evidence>
<dbReference type="EMBL" id="QGNW01002244">
    <property type="protein sequence ID" value="RVW22202.1"/>
    <property type="molecule type" value="Genomic_DNA"/>
</dbReference>
<feature type="region of interest" description="Disordered" evidence="1">
    <location>
        <begin position="167"/>
        <end position="186"/>
    </location>
</feature>